<dbReference type="InterPro" id="IPR008621">
    <property type="entry name" value="Cbb3-typ_cyt_oxidase_comp"/>
</dbReference>
<gene>
    <name evidence="2" type="ORF">DCW48_04090</name>
</gene>
<comment type="caution">
    <text evidence="2">The sequence shown here is derived from an EMBL/GenBank/DDBJ whole genome shotgun (WGS) entry which is preliminary data.</text>
</comment>
<evidence type="ECO:0000313" key="2">
    <source>
        <dbReference type="EMBL" id="HBA08823.1"/>
    </source>
</evidence>
<feature type="transmembrane region" description="Helical" evidence="1">
    <location>
        <begin position="6"/>
        <end position="25"/>
    </location>
</feature>
<dbReference type="EMBL" id="DNAA01000100">
    <property type="protein sequence ID" value="HBA08823.1"/>
    <property type="molecule type" value="Genomic_DNA"/>
</dbReference>
<dbReference type="Proteomes" id="UP000264313">
    <property type="component" value="Unassembled WGS sequence"/>
</dbReference>
<evidence type="ECO:0000256" key="1">
    <source>
        <dbReference type="SAM" id="Phobius"/>
    </source>
</evidence>
<keyword evidence="1" id="KW-0812">Transmembrane</keyword>
<dbReference type="AlphaFoldDB" id="A0A351R9V2"/>
<evidence type="ECO:0000313" key="3">
    <source>
        <dbReference type="Proteomes" id="UP000264313"/>
    </source>
</evidence>
<organism evidence="2 3">
    <name type="scientific">Methylotenera mobilis</name>
    <dbReference type="NCBI Taxonomy" id="359408"/>
    <lineage>
        <taxon>Bacteria</taxon>
        <taxon>Pseudomonadati</taxon>
        <taxon>Pseudomonadota</taxon>
        <taxon>Betaproteobacteria</taxon>
        <taxon>Nitrosomonadales</taxon>
        <taxon>Methylophilaceae</taxon>
        <taxon>Methylotenera</taxon>
    </lineage>
</organism>
<accession>A0A351R9V2</accession>
<dbReference type="CDD" id="cd01324">
    <property type="entry name" value="cbb3_Oxidase_CcoQ"/>
    <property type="match status" value="1"/>
</dbReference>
<name>A0A351R9V2_9PROT</name>
<dbReference type="STRING" id="1132855.GCA_000384255_02332"/>
<keyword evidence="1" id="KW-0472">Membrane</keyword>
<proteinExistence type="predicted"/>
<reference evidence="2 3" key="1">
    <citation type="journal article" date="2018" name="Nat. Biotechnol.">
        <title>A standardized bacterial taxonomy based on genome phylogeny substantially revises the tree of life.</title>
        <authorList>
            <person name="Parks D.H."/>
            <person name="Chuvochina M."/>
            <person name="Waite D.W."/>
            <person name="Rinke C."/>
            <person name="Skarshewski A."/>
            <person name="Chaumeil P.A."/>
            <person name="Hugenholtz P."/>
        </authorList>
    </citation>
    <scope>NUCLEOTIDE SEQUENCE [LARGE SCALE GENOMIC DNA]</scope>
    <source>
        <strain evidence="2">UBA9958</strain>
    </source>
</reference>
<protein>
    <submittedName>
        <fullName evidence="2">CcoQ/FixQ family Cbb3-type cytochrome c oxidase assembly chaperone</fullName>
    </submittedName>
</protein>
<dbReference type="Pfam" id="PF05545">
    <property type="entry name" value="FixQ"/>
    <property type="match status" value="1"/>
</dbReference>
<keyword evidence="1" id="KW-1133">Transmembrane helix</keyword>
<sequence>MDIIDLRSIATVAALVTFVGIWVWAWSGRHKKDFDEAARLPLEGDEE</sequence>